<organism evidence="2 3">
    <name type="scientific">Prauserella oleivorans</name>
    <dbReference type="NCBI Taxonomy" id="1478153"/>
    <lineage>
        <taxon>Bacteria</taxon>
        <taxon>Bacillati</taxon>
        <taxon>Actinomycetota</taxon>
        <taxon>Actinomycetes</taxon>
        <taxon>Pseudonocardiales</taxon>
        <taxon>Pseudonocardiaceae</taxon>
        <taxon>Prauserella</taxon>
    </lineage>
</organism>
<sequence length="397" mass="43243">MSLRRTPRLGLFGLLGSGNLGNDASLEAVLGFLRERHPDAVLDVMCSGTDVVSARYGLPTTRLNWNRHEYSTVSGPRTMALKAIGKLVDVFRTAAWVRRHDAVVVPGMGVLEATLPVRPWGFPYSLLVLSVCGRLFGTRIVLVGVGADVIRERPTRMVITRAARLAGYRSYRDELSRTAMREMGVDTSADEVYTDVAFALPAPAARARPAVVGLGVMAYDGDNGDRDRADEIRAEYVDKLKRFVTWLVQGGRQVRLLVGDELDNEVVAELLAGEHGDAVTAPPVRCPTELAAAMADVGCVVATRYHNVLCALRLGKPVVSIGYATKNDALMESMGLGRFCQSIRTLDVDRLIAQFTELEQRSGELRALLAERDGQVARTVEKQFEAMSAALSGKDGR</sequence>
<name>A0ABW5W493_9PSEU</name>
<reference evidence="3" key="1">
    <citation type="journal article" date="2019" name="Int. J. Syst. Evol. Microbiol.">
        <title>The Global Catalogue of Microorganisms (GCM) 10K type strain sequencing project: providing services to taxonomists for standard genome sequencing and annotation.</title>
        <authorList>
            <consortium name="The Broad Institute Genomics Platform"/>
            <consortium name="The Broad Institute Genome Sequencing Center for Infectious Disease"/>
            <person name="Wu L."/>
            <person name="Ma J."/>
        </authorList>
    </citation>
    <scope>NUCLEOTIDE SEQUENCE [LARGE SCALE GENOMIC DNA]</scope>
    <source>
        <strain evidence="3">IBRC-M 10906</strain>
    </source>
</reference>
<dbReference type="PANTHER" id="PTHR36836">
    <property type="entry name" value="COLANIC ACID BIOSYNTHESIS PROTEIN WCAK"/>
    <property type="match status" value="1"/>
</dbReference>
<evidence type="ECO:0000313" key="2">
    <source>
        <dbReference type="EMBL" id="MFD2797962.1"/>
    </source>
</evidence>
<protein>
    <submittedName>
        <fullName evidence="2">Polysaccharide pyruvyl transferase family protein</fullName>
    </submittedName>
</protein>
<gene>
    <name evidence="2" type="ORF">ACFS2C_00975</name>
</gene>
<dbReference type="Pfam" id="PF04230">
    <property type="entry name" value="PS_pyruv_trans"/>
    <property type="match status" value="1"/>
</dbReference>
<dbReference type="PANTHER" id="PTHR36836:SF1">
    <property type="entry name" value="COLANIC ACID BIOSYNTHESIS PROTEIN WCAK"/>
    <property type="match status" value="1"/>
</dbReference>
<keyword evidence="3" id="KW-1185">Reference proteome</keyword>
<dbReference type="RefSeq" id="WP_377387440.1">
    <property type="nucleotide sequence ID" value="NZ_JBHSAN010000008.1"/>
</dbReference>
<evidence type="ECO:0000259" key="1">
    <source>
        <dbReference type="Pfam" id="PF04230"/>
    </source>
</evidence>
<comment type="caution">
    <text evidence="2">The sequence shown here is derived from an EMBL/GenBank/DDBJ whole genome shotgun (WGS) entry which is preliminary data.</text>
</comment>
<evidence type="ECO:0000313" key="3">
    <source>
        <dbReference type="Proteomes" id="UP001597478"/>
    </source>
</evidence>
<feature type="domain" description="Polysaccharide pyruvyl transferase" evidence="1">
    <location>
        <begin position="19"/>
        <end position="323"/>
    </location>
</feature>
<dbReference type="Proteomes" id="UP001597478">
    <property type="component" value="Unassembled WGS sequence"/>
</dbReference>
<dbReference type="EMBL" id="JBHUOF010000001">
    <property type="protein sequence ID" value="MFD2797962.1"/>
    <property type="molecule type" value="Genomic_DNA"/>
</dbReference>
<dbReference type="InterPro" id="IPR007345">
    <property type="entry name" value="Polysacch_pyruvyl_Trfase"/>
</dbReference>
<accession>A0ABW5W493</accession>
<dbReference type="GO" id="GO:0016740">
    <property type="term" value="F:transferase activity"/>
    <property type="evidence" value="ECO:0007669"/>
    <property type="project" value="UniProtKB-KW"/>
</dbReference>
<proteinExistence type="predicted"/>
<keyword evidence="2" id="KW-0808">Transferase</keyword>